<dbReference type="GO" id="GO:0020037">
    <property type="term" value="F:heme binding"/>
    <property type="evidence" value="ECO:0007669"/>
    <property type="project" value="TreeGrafter"/>
</dbReference>
<dbReference type="PRINTS" id="PR00407">
    <property type="entry name" value="EUMOPTERIN"/>
</dbReference>
<dbReference type="SUPFAM" id="SSF56524">
    <property type="entry name" value="Oxidoreductase molybdopterin-binding domain"/>
    <property type="match status" value="1"/>
</dbReference>
<organism evidence="2 3">
    <name type="scientific">Friedmanniomyces simplex</name>
    <dbReference type="NCBI Taxonomy" id="329884"/>
    <lineage>
        <taxon>Eukaryota</taxon>
        <taxon>Fungi</taxon>
        <taxon>Dikarya</taxon>
        <taxon>Ascomycota</taxon>
        <taxon>Pezizomycotina</taxon>
        <taxon>Dothideomycetes</taxon>
        <taxon>Dothideomycetidae</taxon>
        <taxon>Mycosphaerellales</taxon>
        <taxon>Teratosphaeriaceae</taxon>
        <taxon>Friedmanniomyces</taxon>
    </lineage>
</organism>
<sequence>MEAVEVLELPEKDAERNAFVNLDPAGFFIRPPPKPHELDTFITPEDQVFQTIHMGAAFVDHGQWLLVVDGLVERPFALSLPLLQQLPSRTITAFHECFGSPLKAATTALWRVGNVRWTGVPLHTLLQIAQPLPQAQFVWSEGLDRGDFSTLQTDRYQKDLPLAKALGDEVLLAYEINGKPLSKEQGAPVRLVVPGWFGTNATKWVCRLSVQAGRAPGPFTTTLYNVPDPVSGVLRPVWQAEVNSMIVRPAPGAKVGTEVRVEGWAWGERDVERVEVTVNSGVEAHQITLLSRCDAD</sequence>
<dbReference type="GO" id="GO:0006790">
    <property type="term" value="P:sulfur compound metabolic process"/>
    <property type="evidence" value="ECO:0007669"/>
    <property type="project" value="TreeGrafter"/>
</dbReference>
<dbReference type="PANTHER" id="PTHR19372">
    <property type="entry name" value="SULFITE REDUCTASE"/>
    <property type="match status" value="1"/>
</dbReference>
<dbReference type="PANTHER" id="PTHR19372:SF7">
    <property type="entry name" value="SULFITE OXIDASE, MITOCHONDRIAL"/>
    <property type="match status" value="1"/>
</dbReference>
<comment type="caution">
    <text evidence="2">The sequence shown here is derived from an EMBL/GenBank/DDBJ whole genome shotgun (WGS) entry which is preliminary data.</text>
</comment>
<accession>A0A4U0WRW2</accession>
<dbReference type="OrthoDB" id="10051395at2759"/>
<dbReference type="Proteomes" id="UP000309340">
    <property type="component" value="Unassembled WGS sequence"/>
</dbReference>
<feature type="domain" description="Oxidoreductase molybdopterin-binding" evidence="1">
    <location>
        <begin position="59"/>
        <end position="217"/>
    </location>
</feature>
<dbReference type="Gene3D" id="2.60.40.650">
    <property type="match status" value="1"/>
</dbReference>
<name>A0A4U0WRW2_9PEZI</name>
<dbReference type="InterPro" id="IPR000572">
    <property type="entry name" value="OxRdtase_Mopterin-bd_dom"/>
</dbReference>
<dbReference type="GO" id="GO:0008482">
    <property type="term" value="F:sulfite oxidase activity"/>
    <property type="evidence" value="ECO:0007669"/>
    <property type="project" value="TreeGrafter"/>
</dbReference>
<gene>
    <name evidence="2" type="ORF">B0A55_10328</name>
</gene>
<dbReference type="GO" id="GO:0005739">
    <property type="term" value="C:mitochondrion"/>
    <property type="evidence" value="ECO:0007669"/>
    <property type="project" value="TreeGrafter"/>
</dbReference>
<proteinExistence type="predicted"/>
<dbReference type="GO" id="GO:0043546">
    <property type="term" value="F:molybdopterin cofactor binding"/>
    <property type="evidence" value="ECO:0007669"/>
    <property type="project" value="TreeGrafter"/>
</dbReference>
<dbReference type="EMBL" id="NAJQ01000734">
    <property type="protein sequence ID" value="TKA65448.1"/>
    <property type="molecule type" value="Genomic_DNA"/>
</dbReference>
<dbReference type="InterPro" id="IPR008335">
    <property type="entry name" value="Mopterin_OxRdtase_euk"/>
</dbReference>
<dbReference type="InterPro" id="IPR036374">
    <property type="entry name" value="OxRdtase_Mopterin-bd_sf"/>
</dbReference>
<evidence type="ECO:0000259" key="1">
    <source>
        <dbReference type="Pfam" id="PF00174"/>
    </source>
</evidence>
<dbReference type="Gene3D" id="3.90.420.10">
    <property type="entry name" value="Oxidoreductase, molybdopterin-binding domain"/>
    <property type="match status" value="1"/>
</dbReference>
<keyword evidence="3" id="KW-1185">Reference proteome</keyword>
<protein>
    <recommendedName>
        <fullName evidence="1">Oxidoreductase molybdopterin-binding domain-containing protein</fullName>
    </recommendedName>
</protein>
<evidence type="ECO:0000313" key="3">
    <source>
        <dbReference type="Proteomes" id="UP000309340"/>
    </source>
</evidence>
<dbReference type="AlphaFoldDB" id="A0A4U0WRW2"/>
<evidence type="ECO:0000313" key="2">
    <source>
        <dbReference type="EMBL" id="TKA65448.1"/>
    </source>
</evidence>
<dbReference type="STRING" id="329884.A0A4U0WRW2"/>
<dbReference type="Pfam" id="PF00174">
    <property type="entry name" value="Oxidored_molyb"/>
    <property type="match status" value="1"/>
</dbReference>
<reference evidence="2 3" key="1">
    <citation type="submission" date="2017-03" db="EMBL/GenBank/DDBJ databases">
        <title>Genomes of endolithic fungi from Antarctica.</title>
        <authorList>
            <person name="Coleine C."/>
            <person name="Masonjones S."/>
            <person name="Stajich J.E."/>
        </authorList>
    </citation>
    <scope>NUCLEOTIDE SEQUENCE [LARGE SCALE GENOMIC DNA]</scope>
    <source>
        <strain evidence="2 3">CCFEE 5184</strain>
    </source>
</reference>